<organism evidence="1 2">
    <name type="scientific">Exophiala bonariae</name>
    <dbReference type="NCBI Taxonomy" id="1690606"/>
    <lineage>
        <taxon>Eukaryota</taxon>
        <taxon>Fungi</taxon>
        <taxon>Dikarya</taxon>
        <taxon>Ascomycota</taxon>
        <taxon>Pezizomycotina</taxon>
        <taxon>Eurotiomycetes</taxon>
        <taxon>Chaetothyriomycetidae</taxon>
        <taxon>Chaetothyriales</taxon>
        <taxon>Herpotrichiellaceae</taxon>
        <taxon>Exophiala</taxon>
    </lineage>
</organism>
<evidence type="ECO:0000313" key="1">
    <source>
        <dbReference type="EMBL" id="KAK5050398.1"/>
    </source>
</evidence>
<evidence type="ECO:0000313" key="2">
    <source>
        <dbReference type="Proteomes" id="UP001358417"/>
    </source>
</evidence>
<dbReference type="RefSeq" id="XP_064704984.1">
    <property type="nucleotide sequence ID" value="XM_064847263.1"/>
</dbReference>
<dbReference type="EMBL" id="JAVRRD010000017">
    <property type="protein sequence ID" value="KAK5050398.1"/>
    <property type="molecule type" value="Genomic_DNA"/>
</dbReference>
<name>A0AAV9N9Y0_9EURO</name>
<dbReference type="Proteomes" id="UP001358417">
    <property type="component" value="Unassembled WGS sequence"/>
</dbReference>
<dbReference type="AlphaFoldDB" id="A0AAV9N9Y0"/>
<proteinExistence type="predicted"/>
<reference evidence="1 2" key="1">
    <citation type="submission" date="2023-08" db="EMBL/GenBank/DDBJ databases">
        <title>Black Yeasts Isolated from many extreme environments.</title>
        <authorList>
            <person name="Coleine C."/>
            <person name="Stajich J.E."/>
            <person name="Selbmann L."/>
        </authorList>
    </citation>
    <scope>NUCLEOTIDE SEQUENCE [LARGE SCALE GENOMIC DNA]</scope>
    <source>
        <strain evidence="1 2">CCFEE 5792</strain>
    </source>
</reference>
<keyword evidence="2" id="KW-1185">Reference proteome</keyword>
<gene>
    <name evidence="1" type="ORF">LTR84_003679</name>
</gene>
<accession>A0AAV9N9Y0</accession>
<evidence type="ECO:0008006" key="3">
    <source>
        <dbReference type="Google" id="ProtNLM"/>
    </source>
</evidence>
<sequence>MPQSTFKPNLVWVDGATTPQSKKQWRSHIVREGYRRKHIRAREGFSVLGSKSNTILQKDGLSEKSPRSNSAIRRDVQVPWAYFSLCDALSTYRHDYFHSLPMHLDHIEESQVHSYIQLQFKCWPDEFYYFTRKYGSSPFALAVELGLQDPTAFRILVSRPLERARKIRAGLANQVDTVRAISDRISSPETRGSDLLLNAVLSLITRMWTVRAESATIVAHFQGFRSLFLLRPRPWQISNRIFEKRLITSEICYNDACWSFVCQPSSYAHRVKQFSAFLQALRTLKSDLNVQRMPLLKEQGSSELLLLHRFLSKPVPMVWSLGHFNDESLAQISVLLLICATLLDNQANRRKQDQFSAHLHSLVTLRGLGYDESQWCLFWILFFGNDSPTEFDSQERVWIVLRLMNVVKTLSIVNRGNVRTFLLSILTRNDATTQEGSDIDVGSIETELLGGPVPCLMCGSRTTFAGAHAHSSTCIDPNCWDHSSVHVGLPKSAEVSAIP</sequence>
<dbReference type="GeneID" id="89971862"/>
<protein>
    <recommendedName>
        <fullName evidence="3">Transcription factor domain-containing protein</fullName>
    </recommendedName>
</protein>
<comment type="caution">
    <text evidence="1">The sequence shown here is derived from an EMBL/GenBank/DDBJ whole genome shotgun (WGS) entry which is preliminary data.</text>
</comment>